<sequence>MFPPLVFVLTLSVVYFYIFTLNFTENLHSI</sequence>
<organism evidence="2">
    <name type="scientific">Rhizophora mucronata</name>
    <name type="common">Asiatic mangrove</name>
    <dbReference type="NCBI Taxonomy" id="61149"/>
    <lineage>
        <taxon>Eukaryota</taxon>
        <taxon>Viridiplantae</taxon>
        <taxon>Streptophyta</taxon>
        <taxon>Embryophyta</taxon>
        <taxon>Tracheophyta</taxon>
        <taxon>Spermatophyta</taxon>
        <taxon>Magnoliopsida</taxon>
        <taxon>eudicotyledons</taxon>
        <taxon>Gunneridae</taxon>
        <taxon>Pentapetalae</taxon>
        <taxon>rosids</taxon>
        <taxon>fabids</taxon>
        <taxon>Malpighiales</taxon>
        <taxon>Rhizophoraceae</taxon>
        <taxon>Rhizophora</taxon>
    </lineage>
</organism>
<feature type="transmembrane region" description="Helical" evidence="1">
    <location>
        <begin position="6"/>
        <end position="24"/>
    </location>
</feature>
<dbReference type="EMBL" id="GGEC01005044">
    <property type="protein sequence ID" value="MBW85527.1"/>
    <property type="molecule type" value="Transcribed_RNA"/>
</dbReference>
<accession>A0A2P2IWE3</accession>
<reference evidence="2" key="1">
    <citation type="submission" date="2018-02" db="EMBL/GenBank/DDBJ databases">
        <title>Rhizophora mucronata_Transcriptome.</title>
        <authorList>
            <person name="Meera S.P."/>
            <person name="Sreeshan A."/>
            <person name="Augustine A."/>
        </authorList>
    </citation>
    <scope>NUCLEOTIDE SEQUENCE</scope>
    <source>
        <tissue evidence="2">Leaf</tissue>
    </source>
</reference>
<evidence type="ECO:0000313" key="2">
    <source>
        <dbReference type="EMBL" id="MBW85527.1"/>
    </source>
</evidence>
<keyword evidence="1" id="KW-0472">Membrane</keyword>
<name>A0A2P2IWE3_RHIMU</name>
<keyword evidence="1" id="KW-1133">Transmembrane helix</keyword>
<dbReference type="AlphaFoldDB" id="A0A2P2IWE3"/>
<protein>
    <submittedName>
        <fullName evidence="2">Uncharacterized protein</fullName>
    </submittedName>
</protein>
<keyword evidence="1" id="KW-0812">Transmembrane</keyword>
<evidence type="ECO:0000256" key="1">
    <source>
        <dbReference type="SAM" id="Phobius"/>
    </source>
</evidence>
<proteinExistence type="predicted"/>